<dbReference type="EC" id="3.2.1.40" evidence="2"/>
<dbReference type="InterPro" id="IPR008928">
    <property type="entry name" value="6-hairpin_glycosidase_sf"/>
</dbReference>
<dbReference type="SUPFAM" id="SSF48208">
    <property type="entry name" value="Six-hairpin glycosidases"/>
    <property type="match status" value="1"/>
</dbReference>
<dbReference type="Gene3D" id="2.60.40.10">
    <property type="entry name" value="Immunoglobulins"/>
    <property type="match status" value="1"/>
</dbReference>
<feature type="domain" description="Alpha-L-rhamnosidase concanavalin-like" evidence="4">
    <location>
        <begin position="353"/>
        <end position="455"/>
    </location>
</feature>
<dbReference type="RefSeq" id="XP_040802814.1">
    <property type="nucleotide sequence ID" value="XM_040944327.1"/>
</dbReference>
<dbReference type="Pfam" id="PF17389">
    <property type="entry name" value="Bac_rhamnosid6H"/>
    <property type="match status" value="1"/>
</dbReference>
<comment type="catalytic activity">
    <reaction evidence="1">
        <text>Hydrolysis of terminal non-reducing alpha-L-rhamnose residues in alpha-L-rhamnosides.</text>
        <dbReference type="EC" id="3.2.1.40"/>
    </reaction>
</comment>
<feature type="domain" description="Alpha-L-rhamnosidase C-terminal" evidence="7">
    <location>
        <begin position="813"/>
        <end position="895"/>
    </location>
</feature>
<dbReference type="InterPro" id="IPR035396">
    <property type="entry name" value="Bac_rhamnosid6H"/>
</dbReference>
<keyword evidence="9" id="KW-1185">Reference proteome</keyword>
<reference evidence="8 9" key="1">
    <citation type="submission" date="2018-02" db="EMBL/GenBank/DDBJ databases">
        <title>The genomes of Aspergillus section Nigri reveals drivers in fungal speciation.</title>
        <authorList>
            <consortium name="DOE Joint Genome Institute"/>
            <person name="Vesth T.C."/>
            <person name="Nybo J."/>
            <person name="Theobald S."/>
            <person name="Brandl J."/>
            <person name="Frisvad J.C."/>
            <person name="Nielsen K.F."/>
            <person name="Lyhne E.K."/>
            <person name="Kogle M.E."/>
            <person name="Kuo A."/>
            <person name="Riley R."/>
            <person name="Clum A."/>
            <person name="Nolan M."/>
            <person name="Lipzen A."/>
            <person name="Salamov A."/>
            <person name="Henrissat B."/>
            <person name="Wiebenga A."/>
            <person name="De vries R.P."/>
            <person name="Grigoriev I.V."/>
            <person name="Mortensen U.H."/>
            <person name="Andersen M.R."/>
            <person name="Baker S.E."/>
        </authorList>
    </citation>
    <scope>NUCLEOTIDE SEQUENCE [LARGE SCALE GENOMIC DNA]</scope>
    <source>
        <strain evidence="8 9">CBS 313.89</strain>
    </source>
</reference>
<dbReference type="GeneID" id="63861660"/>
<dbReference type="Pfam" id="PF08531">
    <property type="entry name" value="Bac_rhamnosid_N"/>
    <property type="match status" value="1"/>
</dbReference>
<dbReference type="Pfam" id="PF17390">
    <property type="entry name" value="Bac_rhamnosid_C"/>
    <property type="match status" value="1"/>
</dbReference>
<proteinExistence type="predicted"/>
<evidence type="ECO:0000256" key="3">
    <source>
        <dbReference type="ARBA" id="ARBA00022801"/>
    </source>
</evidence>
<dbReference type="Proteomes" id="UP000249789">
    <property type="component" value="Unassembled WGS sequence"/>
</dbReference>
<dbReference type="InterPro" id="IPR013783">
    <property type="entry name" value="Ig-like_fold"/>
</dbReference>
<organism evidence="8 9">
    <name type="scientific">Aspergillus fijiensis CBS 313.89</name>
    <dbReference type="NCBI Taxonomy" id="1448319"/>
    <lineage>
        <taxon>Eukaryota</taxon>
        <taxon>Fungi</taxon>
        <taxon>Dikarya</taxon>
        <taxon>Ascomycota</taxon>
        <taxon>Pezizomycotina</taxon>
        <taxon>Eurotiomycetes</taxon>
        <taxon>Eurotiomycetidae</taxon>
        <taxon>Eurotiales</taxon>
        <taxon>Aspergillaceae</taxon>
        <taxon>Aspergillus</taxon>
    </lineage>
</organism>
<evidence type="ECO:0000259" key="5">
    <source>
        <dbReference type="Pfam" id="PF08531"/>
    </source>
</evidence>
<dbReference type="PANTHER" id="PTHR33307:SF6">
    <property type="entry name" value="ALPHA-RHAMNOSIDASE (EUROFUNG)-RELATED"/>
    <property type="match status" value="1"/>
</dbReference>
<dbReference type="VEuPathDB" id="FungiDB:BO72DRAFT_446592"/>
<evidence type="ECO:0000256" key="2">
    <source>
        <dbReference type="ARBA" id="ARBA00012652"/>
    </source>
</evidence>
<dbReference type="Gene3D" id="2.60.420.10">
    <property type="entry name" value="Maltose phosphorylase, domain 3"/>
    <property type="match status" value="1"/>
</dbReference>
<feature type="domain" description="Bacterial alpha-L-rhamnosidase N-terminal" evidence="5">
    <location>
        <begin position="164"/>
        <end position="344"/>
    </location>
</feature>
<evidence type="ECO:0000313" key="8">
    <source>
        <dbReference type="EMBL" id="RAK78804.1"/>
    </source>
</evidence>
<dbReference type="Pfam" id="PF05592">
    <property type="entry name" value="Bac_rhamnosid"/>
    <property type="match status" value="1"/>
</dbReference>
<dbReference type="InterPro" id="IPR035398">
    <property type="entry name" value="Bac_rhamnosid_C"/>
</dbReference>
<evidence type="ECO:0000313" key="9">
    <source>
        <dbReference type="Proteomes" id="UP000249789"/>
    </source>
</evidence>
<dbReference type="InterPro" id="IPR012341">
    <property type="entry name" value="6hp_glycosidase-like_sf"/>
</dbReference>
<dbReference type="GO" id="GO:0005975">
    <property type="term" value="P:carbohydrate metabolic process"/>
    <property type="evidence" value="ECO:0007669"/>
    <property type="project" value="InterPro"/>
</dbReference>
<evidence type="ECO:0000259" key="7">
    <source>
        <dbReference type="Pfam" id="PF17390"/>
    </source>
</evidence>
<protein>
    <recommendedName>
        <fullName evidence="2">alpha-L-rhamnosidase</fullName>
        <ecNumber evidence="2">3.2.1.40</ecNumber>
    </recommendedName>
</protein>
<dbReference type="InterPro" id="IPR013737">
    <property type="entry name" value="Bac_rhamnosid_N"/>
</dbReference>
<evidence type="ECO:0000259" key="4">
    <source>
        <dbReference type="Pfam" id="PF05592"/>
    </source>
</evidence>
<dbReference type="PANTHER" id="PTHR33307">
    <property type="entry name" value="ALPHA-RHAMNOSIDASE (EUROFUNG)"/>
    <property type="match status" value="1"/>
</dbReference>
<keyword evidence="3" id="KW-0378">Hydrolase</keyword>
<dbReference type="Gene3D" id="2.60.120.260">
    <property type="entry name" value="Galactose-binding domain-like"/>
    <property type="match status" value="2"/>
</dbReference>
<dbReference type="OrthoDB" id="10036721at2759"/>
<dbReference type="Pfam" id="PF25788">
    <property type="entry name" value="Ig_Rha78A_N"/>
    <property type="match status" value="1"/>
</dbReference>
<dbReference type="AlphaFoldDB" id="A0A8G1RT49"/>
<dbReference type="Gene3D" id="1.50.10.10">
    <property type="match status" value="1"/>
</dbReference>
<dbReference type="PIRSF" id="PIRSF010631">
    <property type="entry name" value="A-rhamnsds"/>
    <property type="match status" value="1"/>
</dbReference>
<evidence type="ECO:0000256" key="1">
    <source>
        <dbReference type="ARBA" id="ARBA00001445"/>
    </source>
</evidence>
<dbReference type="EMBL" id="KZ824635">
    <property type="protein sequence ID" value="RAK78804.1"/>
    <property type="molecule type" value="Genomic_DNA"/>
</dbReference>
<dbReference type="GO" id="GO:0030596">
    <property type="term" value="F:alpha-L-rhamnosidase activity"/>
    <property type="evidence" value="ECO:0007669"/>
    <property type="project" value="UniProtKB-EC"/>
</dbReference>
<gene>
    <name evidence="8" type="ORF">BO72DRAFT_446592</name>
</gene>
<evidence type="ECO:0000259" key="6">
    <source>
        <dbReference type="Pfam" id="PF17389"/>
    </source>
</evidence>
<accession>A0A8G1RT49</accession>
<dbReference type="InterPro" id="IPR016007">
    <property type="entry name" value="Alpha_rhamnosid"/>
</dbReference>
<name>A0A8G1RT49_9EURO</name>
<dbReference type="InterPro" id="IPR008902">
    <property type="entry name" value="Rhamnosid_concanavalin"/>
</dbReference>
<feature type="domain" description="Alpha-L-rhamnosidase six-hairpin glycosidase" evidence="6">
    <location>
        <begin position="463"/>
        <end position="811"/>
    </location>
</feature>
<sequence>MAEIFALAFEHSPSGFGIQHDAPRLSWKATCSNKSIRNWVQTAYEIALKAPECHPEDEGQIYRVDSPESTWVPWPGPPLRSRERKLIRVRAHGTWTETRGDHGPEAKEHAGCTAWSTWSRVECALLSQQDWAAVPMVHPAIGGEQTLRPVVFRKTFELPADFGAVEQARLYVTALGMYRVYLNGKRVGDDELAPGWTSYHHRMAYRAHDVSAGIAARNVLGVEVAEGWYAGRLGFNGGRRCLYGDQIGALVQLEIVGARKDHLLQVMSDSSWKCNFSPLVRSEIYDGELYDMREELGDWHGDPDYQEMTTTTTTAAAAWKPVVTLALPEASLVVPRAPAVRVTQQVTARRLFTTPSGRLILDFGQNLVGKLHVRELGLPANAEVKFTHAEVLENGELGIRPLRQAKCTDVIISSGETLRDWSPKFTFHGFRFVQVDGWDPLSSSLSWQENITALILHTDFAPTGDFECSNDAINQLHRNARWSMRGNFVSIPTDCPQRDERLGWTGDIQVFSPSATFLYNCEGMLADWMEDVAAEQHDDGGVPPLVVPNVLQHVWPPMPQAVWDDVVIILPWNLYQASGDVEILRRQYPSMKAWLDQGVHRGNDGLWDPDHWQLGDWLDPQAPSDEPGDGRTSGVLVADAYLVRVTRTLAQISRLLGYEADYIHYQQASDRHLQAFHAKYVTPSGLVAGDSQTAYALVIVFGLVDSETQRTTISHQLSRLVRMAKFRVATGFAGTPIILQALSDSNNLSLAYRMLLEDKCPSWLYPIMQGATTIWERWDSLLPDGSINPGEMTSFNHYALGSVVQWLHETVGGLVPREPGWKTVLVSPQPGGPLTHAAVSHDCPYGRWFCRWELSPSEDDDCVKVLAVELDVPLNATAIVRLGSETGEQMVGSGHYRFQVPFVPQPYPPEAIAPFITNPGQGL</sequence>